<evidence type="ECO:0008006" key="4">
    <source>
        <dbReference type="Google" id="ProtNLM"/>
    </source>
</evidence>
<feature type="non-terminal residue" evidence="2">
    <location>
        <position position="1"/>
    </location>
</feature>
<dbReference type="RefSeq" id="WP_379142110.1">
    <property type="nucleotide sequence ID" value="NZ_JBHMDG010000022.1"/>
</dbReference>
<evidence type="ECO:0000256" key="1">
    <source>
        <dbReference type="SAM" id="MobiDB-lite"/>
    </source>
</evidence>
<dbReference type="Proteomes" id="UP001589750">
    <property type="component" value="Unassembled WGS sequence"/>
</dbReference>
<feature type="region of interest" description="Disordered" evidence="1">
    <location>
        <begin position="1"/>
        <end position="21"/>
    </location>
</feature>
<protein>
    <recommendedName>
        <fullName evidence="4">Ig-like domain (Group 3)</fullName>
    </recommendedName>
</protein>
<comment type="caution">
    <text evidence="2">The sequence shown here is derived from an EMBL/GenBank/DDBJ whole genome shotgun (WGS) entry which is preliminary data.</text>
</comment>
<gene>
    <name evidence="2" type="ORF">ACFFRI_16160</name>
</gene>
<organism evidence="2 3">
    <name type="scientific">Nocardioides plantarum</name>
    <dbReference type="NCBI Taxonomy" id="29299"/>
    <lineage>
        <taxon>Bacteria</taxon>
        <taxon>Bacillati</taxon>
        <taxon>Actinomycetota</taxon>
        <taxon>Actinomycetes</taxon>
        <taxon>Propionibacteriales</taxon>
        <taxon>Nocardioidaceae</taxon>
        <taxon>Nocardioides</taxon>
    </lineage>
</organism>
<proteinExistence type="predicted"/>
<evidence type="ECO:0000313" key="3">
    <source>
        <dbReference type="Proteomes" id="UP001589750"/>
    </source>
</evidence>
<keyword evidence="3" id="KW-1185">Reference proteome</keyword>
<dbReference type="EMBL" id="JBHMDG010000022">
    <property type="protein sequence ID" value="MFB9314592.1"/>
    <property type="molecule type" value="Genomic_DNA"/>
</dbReference>
<accession>A0ABV5KCW9</accession>
<evidence type="ECO:0000313" key="2">
    <source>
        <dbReference type="EMBL" id="MFB9314592.1"/>
    </source>
</evidence>
<reference evidence="2 3" key="1">
    <citation type="submission" date="2024-09" db="EMBL/GenBank/DDBJ databases">
        <authorList>
            <person name="Sun Q."/>
            <person name="Mori K."/>
        </authorList>
    </citation>
    <scope>NUCLEOTIDE SEQUENCE [LARGE SCALE GENOMIC DNA]</scope>
    <source>
        <strain evidence="2 3">JCM 9626</strain>
    </source>
</reference>
<sequence>PAGTATWGTSDYLASANPGRPNPLPTAYAAPSTFDETTRLSTWGTGSGLVAPDGSADLAFAGTAVNFAKTGGGWLRLADLQADLDASGNGTVSALVSYGTSVTGTPGDLTYDPQQAPDRGPTRVDLVTLAGNTAADRVTTPTSAAWTDLDGTWTTAFTTFLAGDATATPAVPAWSYATTVTNATTNPANGTTYNPTRTAESFSFAVDTVVPATTATITSATPSGGVVVAASGTGFRGVTNPGDAGVYIGIAPSGGLPDVSTVEGMDAFAAADYRPTASLATGSWSSTLTAPTDKLDPTRTYSVYTWQAHSHSNTSQDTETPLDIDFADLVPQETTTTATGATTRVYGTATTLTAAVDAPGSVTLTGVGASQTRPVVDGVATFTVPARLAVGSYVATLAYAGNGDHLPSRTTRSLEVTKARPTLALTVTTRPTSGPPAKAGKASVVVTGPKAVAAPAGTVTLRITRPGALTRTVKGTLKYGKLSIAVPKVGKGRWTLTASYPGSASFGSATKARTVLVR</sequence>
<name>A0ABV5KCW9_9ACTN</name>